<protein>
    <recommendedName>
        <fullName evidence="1">Peptidase A1 domain-containing protein</fullName>
    </recommendedName>
</protein>
<keyword evidence="3" id="KW-1185">Reference proteome</keyword>
<dbReference type="Pfam" id="PF00026">
    <property type="entry name" value="Asp"/>
    <property type="match status" value="1"/>
</dbReference>
<accession>A0A4Z1I0X5</accession>
<dbReference type="Proteomes" id="UP000297527">
    <property type="component" value="Unassembled WGS sequence"/>
</dbReference>
<evidence type="ECO:0000259" key="1">
    <source>
        <dbReference type="Pfam" id="PF00026"/>
    </source>
</evidence>
<name>A0A4Z1I0X5_9HELO</name>
<sequence length="294" mass="31697">MFSEDSVEVLIGTGFTDLVLNTGLNKANSVSVNSRRSFDVTYRAATNDTLSLAPSRTIQSFPIPSTFPINASTSNTTSTSLPTQWHHRGWGPSLSCSNSTTYFHNFCDQNLVPKCRFRLALSTNGIGSLTLSAIDIDLVNETSLTTVLIIWEWATFGDITINGSIFASLQDTILELDSASTGIVGSMSAAKALFNLTNIQSVLIFSAVGDALVGYYHCSSSHTIRLSLPSELNNTSSAASNKSTTFGIEISALSIGQKGNSCTSAISSFDYEAQPLLWVIGQAFFQRKYLDHDL</sequence>
<dbReference type="EMBL" id="PQXN01000099">
    <property type="protein sequence ID" value="TGO54955.1"/>
    <property type="molecule type" value="Genomic_DNA"/>
</dbReference>
<feature type="domain" description="Peptidase A1" evidence="1">
    <location>
        <begin position="92"/>
        <end position="293"/>
    </location>
</feature>
<gene>
    <name evidence="2" type="ORF">BCON_0099g00190</name>
</gene>
<dbReference type="InterPro" id="IPR033121">
    <property type="entry name" value="PEPTIDASE_A1"/>
</dbReference>
<evidence type="ECO:0000313" key="2">
    <source>
        <dbReference type="EMBL" id="TGO54955.1"/>
    </source>
</evidence>
<proteinExistence type="predicted"/>
<dbReference type="InterPro" id="IPR021109">
    <property type="entry name" value="Peptidase_aspartic_dom_sf"/>
</dbReference>
<dbReference type="Gene3D" id="2.40.70.10">
    <property type="entry name" value="Acid Proteases"/>
    <property type="match status" value="1"/>
</dbReference>
<organism evidence="2 3">
    <name type="scientific">Botryotinia convoluta</name>
    <dbReference type="NCBI Taxonomy" id="54673"/>
    <lineage>
        <taxon>Eukaryota</taxon>
        <taxon>Fungi</taxon>
        <taxon>Dikarya</taxon>
        <taxon>Ascomycota</taxon>
        <taxon>Pezizomycotina</taxon>
        <taxon>Leotiomycetes</taxon>
        <taxon>Helotiales</taxon>
        <taxon>Sclerotiniaceae</taxon>
        <taxon>Botryotinia</taxon>
    </lineage>
</organism>
<reference evidence="2 3" key="1">
    <citation type="submission" date="2017-12" db="EMBL/GenBank/DDBJ databases">
        <title>Comparative genomics of Botrytis spp.</title>
        <authorList>
            <person name="Valero-Jimenez C.A."/>
            <person name="Tapia P."/>
            <person name="Veloso J."/>
            <person name="Silva-Moreno E."/>
            <person name="Staats M."/>
            <person name="Valdes J.H."/>
            <person name="Van Kan J.A.L."/>
        </authorList>
    </citation>
    <scope>NUCLEOTIDE SEQUENCE [LARGE SCALE GENOMIC DNA]</scope>
    <source>
        <strain evidence="2 3">MUCL11595</strain>
    </source>
</reference>
<comment type="caution">
    <text evidence="2">The sequence shown here is derived from an EMBL/GenBank/DDBJ whole genome shotgun (WGS) entry which is preliminary data.</text>
</comment>
<dbReference type="AlphaFoldDB" id="A0A4Z1I0X5"/>
<dbReference type="SUPFAM" id="SSF50630">
    <property type="entry name" value="Acid proteases"/>
    <property type="match status" value="1"/>
</dbReference>
<dbReference type="OrthoDB" id="15189at2759"/>
<evidence type="ECO:0000313" key="3">
    <source>
        <dbReference type="Proteomes" id="UP000297527"/>
    </source>
</evidence>